<reference evidence="2 3" key="1">
    <citation type="submission" date="2014-02" db="EMBL/GenBank/DDBJ databases">
        <authorList>
            <person name="Sears C."/>
            <person name="Carroll K."/>
            <person name="Sack B.R."/>
            <person name="Qadri F."/>
            <person name="Myers L.L."/>
            <person name="Chung G.-T."/>
            <person name="Escheverria P."/>
            <person name="Fraser C.M."/>
            <person name="Sadzewicz L."/>
            <person name="Shefchek K.A."/>
            <person name="Tallon L."/>
            <person name="Das S.P."/>
            <person name="Daugherty S."/>
            <person name="Mongodin E.F."/>
        </authorList>
    </citation>
    <scope>NUCLEOTIDE SEQUENCE [LARGE SCALE GENOMIC DNA]</scope>
    <source>
        <strain evidence="3">3988T(B)14</strain>
    </source>
</reference>
<comment type="caution">
    <text evidence="2">The sequence shown here is derived from an EMBL/GenBank/DDBJ whole genome shotgun (WGS) entry which is preliminary data.</text>
</comment>
<protein>
    <submittedName>
        <fullName evidence="2">Outer membrane beta-barrel domain protein</fullName>
    </submittedName>
</protein>
<evidence type="ECO:0000259" key="1">
    <source>
        <dbReference type="Pfam" id="PF13568"/>
    </source>
</evidence>
<evidence type="ECO:0000313" key="2">
    <source>
        <dbReference type="EMBL" id="EXY74087.1"/>
    </source>
</evidence>
<dbReference type="EMBL" id="JGCY01000322">
    <property type="protein sequence ID" value="EXY74087.1"/>
    <property type="molecule type" value="Genomic_DNA"/>
</dbReference>
<dbReference type="RefSeq" id="WP_005788064.1">
    <property type="nucleotide sequence ID" value="NZ_JGCY01000322.1"/>
</dbReference>
<proteinExistence type="predicted"/>
<feature type="domain" description="Outer membrane protein beta-barrel" evidence="1">
    <location>
        <begin position="20"/>
        <end position="170"/>
    </location>
</feature>
<dbReference type="InterPro" id="IPR025665">
    <property type="entry name" value="Beta-barrel_OMP_2"/>
</dbReference>
<evidence type="ECO:0000313" key="3">
    <source>
        <dbReference type="Proteomes" id="UP000020529"/>
    </source>
</evidence>
<dbReference type="Proteomes" id="UP000020529">
    <property type="component" value="Unassembled WGS sequence"/>
</dbReference>
<organism evidence="2 3">
    <name type="scientific">Bacteroides fragilis str. 3988T(B)14</name>
    <dbReference type="NCBI Taxonomy" id="1339315"/>
    <lineage>
        <taxon>Bacteria</taxon>
        <taxon>Pseudomonadati</taxon>
        <taxon>Bacteroidota</taxon>
        <taxon>Bacteroidia</taxon>
        <taxon>Bacteroidales</taxon>
        <taxon>Bacteroidaceae</taxon>
        <taxon>Bacteroides</taxon>
    </lineage>
</organism>
<dbReference type="GeneID" id="60367325"/>
<dbReference type="Pfam" id="PF13568">
    <property type="entry name" value="OMP_b-brl_2"/>
    <property type="match status" value="1"/>
</dbReference>
<sequence>MKRNLVFVLFALVSVVGFSQVSWNAKVGMNISNFTGDFDMNAKVGFKIGGGMEYGFNEIWSLQPSLFVSSKGAKKDELSVNAVYLELPVMAAARFKVADNTNIVLSAGPYFACGIAGNSKVDLGKGRLEVDTFGDDGLLKRGDVGLGIGVAAEFGKIIAGLDGQFGFVDVMDNVNGKNLNLSISVGYKF</sequence>
<name>A0A015SUY3_BACFG</name>
<accession>A0A015SUY3</accession>
<dbReference type="AlphaFoldDB" id="A0A015SUY3"/>
<gene>
    <name evidence="2" type="ORF">M124_2142</name>
</gene>
<dbReference type="PATRIC" id="fig|1339315.3.peg.2857"/>